<reference evidence="2" key="1">
    <citation type="submission" date="2019-06" db="EMBL/GenBank/DDBJ databases">
        <authorList>
            <person name="Zheng W."/>
        </authorList>
    </citation>
    <scope>NUCLEOTIDE SEQUENCE</scope>
    <source>
        <strain evidence="2">QDHG01</strain>
    </source>
</reference>
<dbReference type="OrthoDB" id="10588004at2759"/>
<keyword evidence="3" id="KW-1185">Reference proteome</keyword>
<dbReference type="Proteomes" id="UP000785679">
    <property type="component" value="Unassembled WGS sequence"/>
</dbReference>
<accession>A0A8J8NR94</accession>
<dbReference type="EMBL" id="RRYP01009868">
    <property type="protein sequence ID" value="TNV78775.1"/>
    <property type="molecule type" value="Genomic_DNA"/>
</dbReference>
<dbReference type="Gene3D" id="1.20.1270.60">
    <property type="entry name" value="Arfaptin homology (AH) domain/BAR domain"/>
    <property type="match status" value="1"/>
</dbReference>
<evidence type="ECO:0000313" key="3">
    <source>
        <dbReference type="Proteomes" id="UP000785679"/>
    </source>
</evidence>
<dbReference type="InterPro" id="IPR027267">
    <property type="entry name" value="AH/BAR_dom_sf"/>
</dbReference>
<organism evidence="2 3">
    <name type="scientific">Halteria grandinella</name>
    <dbReference type="NCBI Taxonomy" id="5974"/>
    <lineage>
        <taxon>Eukaryota</taxon>
        <taxon>Sar</taxon>
        <taxon>Alveolata</taxon>
        <taxon>Ciliophora</taxon>
        <taxon>Intramacronucleata</taxon>
        <taxon>Spirotrichea</taxon>
        <taxon>Stichotrichia</taxon>
        <taxon>Sporadotrichida</taxon>
        <taxon>Halteriidae</taxon>
        <taxon>Halteria</taxon>
    </lineage>
</organism>
<feature type="region of interest" description="Disordered" evidence="1">
    <location>
        <begin position="371"/>
        <end position="429"/>
    </location>
</feature>
<comment type="caution">
    <text evidence="2">The sequence shown here is derived from an EMBL/GenBank/DDBJ whole genome shotgun (WGS) entry which is preliminary data.</text>
</comment>
<evidence type="ECO:0008006" key="4">
    <source>
        <dbReference type="Google" id="ProtNLM"/>
    </source>
</evidence>
<name>A0A8J8NR94_HALGN</name>
<protein>
    <recommendedName>
        <fullName evidence="4">BAR domain-containing protein</fullName>
    </recommendedName>
</protein>
<sequence>MTQDLMREELRAKEAAQDKIYAKKIKSFHQGRSPNLFPGVTMDVNEHEFVELLLDLDQVYDTSHRLNVVLQKYTKSIERLAKVNGVLGPQAEKIYPNGHANFVTAQSINQTHGEANQHFKDFMLNHKETCDQFRVYFAKFDVILAKLKQRDKSLETFKHYFEKIRKMKEDRSVRSSGVLDPAKQAKEEEKVARNEKKYQTSFATFQQQNNWLYTEINDLIRNKYKTMTPLVIRFISVASAFFSKAAMTFGKLSGIQDRSRQQSVIAGGYQPQQEQEMQPVQQRPGGMGIHAFAAHYEEEKLDAVPKDPYAGDQQYQQDAYQDPYFAEQPQPVEASGYQFKEIDVGGAGVASDAATQEYQYNHNGYYQDNWNQYGNGGAGEQQWQDPNAAQQYYDPNAQQQEGYDYGYYQGEGNGQSQQQQQDYQNYQQY</sequence>
<dbReference type="CDD" id="cd07307">
    <property type="entry name" value="BAR"/>
    <property type="match status" value="1"/>
</dbReference>
<evidence type="ECO:0000313" key="2">
    <source>
        <dbReference type="EMBL" id="TNV78775.1"/>
    </source>
</evidence>
<dbReference type="SUPFAM" id="SSF103657">
    <property type="entry name" value="BAR/IMD domain-like"/>
    <property type="match status" value="1"/>
</dbReference>
<dbReference type="AlphaFoldDB" id="A0A8J8NR94"/>
<gene>
    <name evidence="2" type="ORF">FGO68_gene13050</name>
</gene>
<evidence type="ECO:0000256" key="1">
    <source>
        <dbReference type="SAM" id="MobiDB-lite"/>
    </source>
</evidence>
<feature type="compositionally biased region" description="Polar residues" evidence="1">
    <location>
        <begin position="381"/>
        <end position="390"/>
    </location>
</feature>
<proteinExistence type="predicted"/>
<feature type="compositionally biased region" description="Low complexity" evidence="1">
    <location>
        <begin position="398"/>
        <end position="429"/>
    </location>
</feature>